<keyword evidence="2" id="KW-0808">Transferase</keyword>
<dbReference type="RefSeq" id="WP_136852863.1">
    <property type="nucleotide sequence ID" value="NZ_SWCI01000004.1"/>
</dbReference>
<evidence type="ECO:0000259" key="1">
    <source>
        <dbReference type="PROSITE" id="PS50206"/>
    </source>
</evidence>
<dbReference type="AlphaFoldDB" id="A0A4U1BED7"/>
<sequence length="122" mass="13852">MQHNPGFEQLVDSIRPMVSEIAIDTLLDWQSAGTPLHLVDCREQDEWTRDRLPGAVYLGRGVMERDVESLYPDKETTLVIYCGGGYRSVLAAYNLVQMGYLRVHSLIGGRREWLARSLPMEA</sequence>
<dbReference type="InterPro" id="IPR036873">
    <property type="entry name" value="Rhodanese-like_dom_sf"/>
</dbReference>
<organism evidence="2 3">
    <name type="scientific">Ferrimonas sediminicola</name>
    <dbReference type="NCBI Taxonomy" id="2569538"/>
    <lineage>
        <taxon>Bacteria</taxon>
        <taxon>Pseudomonadati</taxon>
        <taxon>Pseudomonadota</taxon>
        <taxon>Gammaproteobacteria</taxon>
        <taxon>Alteromonadales</taxon>
        <taxon>Ferrimonadaceae</taxon>
        <taxon>Ferrimonas</taxon>
    </lineage>
</organism>
<dbReference type="Gene3D" id="3.40.250.10">
    <property type="entry name" value="Rhodanese-like domain"/>
    <property type="match status" value="1"/>
</dbReference>
<dbReference type="PANTHER" id="PTHR44086:SF13">
    <property type="entry name" value="THIOSULFATE SULFURTRANSFERASE PSPE"/>
    <property type="match status" value="1"/>
</dbReference>
<accession>A0A4U1BED7</accession>
<dbReference type="PANTHER" id="PTHR44086">
    <property type="entry name" value="THIOSULFATE SULFURTRANSFERASE RDL2, MITOCHONDRIAL-RELATED"/>
    <property type="match status" value="1"/>
</dbReference>
<dbReference type="SMART" id="SM00450">
    <property type="entry name" value="RHOD"/>
    <property type="match status" value="1"/>
</dbReference>
<dbReference type="SUPFAM" id="SSF52821">
    <property type="entry name" value="Rhodanese/Cell cycle control phosphatase"/>
    <property type="match status" value="1"/>
</dbReference>
<protein>
    <submittedName>
        <fullName evidence="2">Sulfurtransferase</fullName>
    </submittedName>
</protein>
<keyword evidence="3" id="KW-1185">Reference proteome</keyword>
<dbReference type="CDD" id="cd00158">
    <property type="entry name" value="RHOD"/>
    <property type="match status" value="1"/>
</dbReference>
<evidence type="ECO:0000313" key="3">
    <source>
        <dbReference type="Proteomes" id="UP000305674"/>
    </source>
</evidence>
<dbReference type="Proteomes" id="UP000305674">
    <property type="component" value="Unassembled WGS sequence"/>
</dbReference>
<feature type="domain" description="Rhodanese" evidence="1">
    <location>
        <begin position="32"/>
        <end position="122"/>
    </location>
</feature>
<gene>
    <name evidence="2" type="ORF">FCL40_08805</name>
</gene>
<dbReference type="EMBL" id="SWCI01000004">
    <property type="protein sequence ID" value="TKB49422.1"/>
    <property type="molecule type" value="Genomic_DNA"/>
</dbReference>
<proteinExistence type="predicted"/>
<comment type="caution">
    <text evidence="2">The sequence shown here is derived from an EMBL/GenBank/DDBJ whole genome shotgun (WGS) entry which is preliminary data.</text>
</comment>
<dbReference type="GO" id="GO:0004792">
    <property type="term" value="F:thiosulfate-cyanide sulfurtransferase activity"/>
    <property type="evidence" value="ECO:0007669"/>
    <property type="project" value="TreeGrafter"/>
</dbReference>
<dbReference type="OrthoDB" id="9791096at2"/>
<dbReference type="PROSITE" id="PS50206">
    <property type="entry name" value="RHODANESE_3"/>
    <property type="match status" value="1"/>
</dbReference>
<dbReference type="Pfam" id="PF00581">
    <property type="entry name" value="Rhodanese"/>
    <property type="match status" value="1"/>
</dbReference>
<dbReference type="InterPro" id="IPR001763">
    <property type="entry name" value="Rhodanese-like_dom"/>
</dbReference>
<name>A0A4U1BED7_9GAMM</name>
<reference evidence="2 3" key="1">
    <citation type="submission" date="2019-04" db="EMBL/GenBank/DDBJ databases">
        <authorList>
            <person name="Hwang J.C."/>
        </authorList>
    </citation>
    <scope>NUCLEOTIDE SEQUENCE [LARGE SCALE GENOMIC DNA]</scope>
    <source>
        <strain evidence="2 3">IMCC35001</strain>
    </source>
</reference>
<evidence type="ECO:0000313" key="2">
    <source>
        <dbReference type="EMBL" id="TKB49422.1"/>
    </source>
</evidence>